<protein>
    <submittedName>
        <fullName evidence="5">FCD domain-containing protein</fullName>
    </submittedName>
</protein>
<dbReference type="RefSeq" id="WP_154445981.1">
    <property type="nucleotide sequence ID" value="NZ_WIND01000004.1"/>
</dbReference>
<dbReference type="PANTHER" id="PTHR43537">
    <property type="entry name" value="TRANSCRIPTIONAL REGULATOR, GNTR FAMILY"/>
    <property type="match status" value="1"/>
</dbReference>
<dbReference type="GO" id="GO:0003677">
    <property type="term" value="F:DNA binding"/>
    <property type="evidence" value="ECO:0007669"/>
    <property type="project" value="UniProtKB-KW"/>
</dbReference>
<organism evidence="5 6">
    <name type="scientific">Halovulum marinum</name>
    <dbReference type="NCBI Taxonomy" id="2662447"/>
    <lineage>
        <taxon>Bacteria</taxon>
        <taxon>Pseudomonadati</taxon>
        <taxon>Pseudomonadota</taxon>
        <taxon>Alphaproteobacteria</taxon>
        <taxon>Rhodobacterales</taxon>
        <taxon>Paracoccaceae</taxon>
        <taxon>Halovulum</taxon>
    </lineage>
</organism>
<dbReference type="SMART" id="SM00345">
    <property type="entry name" value="HTH_GNTR"/>
    <property type="match status" value="1"/>
</dbReference>
<keyword evidence="1" id="KW-0805">Transcription regulation</keyword>
<accession>A0A6L5YZ03</accession>
<evidence type="ECO:0000256" key="2">
    <source>
        <dbReference type="ARBA" id="ARBA00023125"/>
    </source>
</evidence>
<reference evidence="5 6" key="1">
    <citation type="submission" date="2019-10" db="EMBL/GenBank/DDBJ databases">
        <title>Cognatihalovulum marinum gen. nov. sp. nov., a new member of the family Rhodobacteraceae isolated from deep seawater of the Northwest Indian Ocean.</title>
        <authorList>
            <person name="Ruan C."/>
            <person name="Wang J."/>
            <person name="Zheng X."/>
            <person name="Song L."/>
            <person name="Zhu Y."/>
            <person name="Huang Y."/>
            <person name="Lu Z."/>
            <person name="Du W."/>
            <person name="Huang L."/>
            <person name="Dai X."/>
        </authorList>
    </citation>
    <scope>NUCLEOTIDE SEQUENCE [LARGE SCALE GENOMIC DNA]</scope>
    <source>
        <strain evidence="5 6">2CG4</strain>
    </source>
</reference>
<dbReference type="GO" id="GO:0003700">
    <property type="term" value="F:DNA-binding transcription factor activity"/>
    <property type="evidence" value="ECO:0007669"/>
    <property type="project" value="InterPro"/>
</dbReference>
<comment type="caution">
    <text evidence="5">The sequence shown here is derived from an EMBL/GenBank/DDBJ whole genome shotgun (WGS) entry which is preliminary data.</text>
</comment>
<dbReference type="InterPro" id="IPR008920">
    <property type="entry name" value="TF_FadR/GntR_C"/>
</dbReference>
<dbReference type="SMART" id="SM00895">
    <property type="entry name" value="FCD"/>
    <property type="match status" value="1"/>
</dbReference>
<dbReference type="InterPro" id="IPR036390">
    <property type="entry name" value="WH_DNA-bd_sf"/>
</dbReference>
<dbReference type="Gene3D" id="1.20.120.530">
    <property type="entry name" value="GntR ligand-binding domain-like"/>
    <property type="match status" value="1"/>
</dbReference>
<evidence type="ECO:0000313" key="6">
    <source>
        <dbReference type="Proteomes" id="UP000474957"/>
    </source>
</evidence>
<dbReference type="SUPFAM" id="SSF48008">
    <property type="entry name" value="GntR ligand-binding domain-like"/>
    <property type="match status" value="1"/>
</dbReference>
<dbReference type="SUPFAM" id="SSF46785">
    <property type="entry name" value="Winged helix' DNA-binding domain"/>
    <property type="match status" value="1"/>
</dbReference>
<proteinExistence type="predicted"/>
<dbReference type="Gene3D" id="1.10.10.10">
    <property type="entry name" value="Winged helix-like DNA-binding domain superfamily/Winged helix DNA-binding domain"/>
    <property type="match status" value="1"/>
</dbReference>
<dbReference type="InterPro" id="IPR000524">
    <property type="entry name" value="Tscrpt_reg_HTH_GntR"/>
</dbReference>
<dbReference type="PANTHER" id="PTHR43537:SF45">
    <property type="entry name" value="GNTR FAMILY REGULATORY PROTEIN"/>
    <property type="match status" value="1"/>
</dbReference>
<sequence length="246" mass="26551">MASPPKPPLDDIAQALGARGPAVAGGPAASRIYADLRQRIIDLELKPDTTIARQELARGYGASQTPVREALQLLEQDGLVRVHPQSRTVVARISAHQLHETHFLRVALETEVVRQLAGARDTAASDRARSLVRMQQTLLGDPAQMGLFLDLDRAFHAGLFEAVGMQGLHALMLRRQGHLARCQRLELPRAGKMVEIVTAHAAIVEAIAAGDPDAAARAMRAHVTGTINRVAALQAEFPDYFEPAPA</sequence>
<evidence type="ECO:0000313" key="5">
    <source>
        <dbReference type="EMBL" id="MSU89503.1"/>
    </source>
</evidence>
<feature type="domain" description="HTH gntR-type" evidence="4">
    <location>
        <begin position="26"/>
        <end position="93"/>
    </location>
</feature>
<dbReference type="InterPro" id="IPR011711">
    <property type="entry name" value="GntR_C"/>
</dbReference>
<dbReference type="EMBL" id="WIND01000004">
    <property type="protein sequence ID" value="MSU89503.1"/>
    <property type="molecule type" value="Genomic_DNA"/>
</dbReference>
<name>A0A6L5YZ03_9RHOB</name>
<dbReference type="CDD" id="cd07377">
    <property type="entry name" value="WHTH_GntR"/>
    <property type="match status" value="1"/>
</dbReference>
<evidence type="ECO:0000259" key="4">
    <source>
        <dbReference type="PROSITE" id="PS50949"/>
    </source>
</evidence>
<dbReference type="Proteomes" id="UP000474957">
    <property type="component" value="Unassembled WGS sequence"/>
</dbReference>
<dbReference type="Pfam" id="PF00392">
    <property type="entry name" value="GntR"/>
    <property type="match status" value="1"/>
</dbReference>
<dbReference type="Pfam" id="PF07729">
    <property type="entry name" value="FCD"/>
    <property type="match status" value="1"/>
</dbReference>
<keyword evidence="3" id="KW-0804">Transcription</keyword>
<dbReference type="InterPro" id="IPR036388">
    <property type="entry name" value="WH-like_DNA-bd_sf"/>
</dbReference>
<evidence type="ECO:0000256" key="1">
    <source>
        <dbReference type="ARBA" id="ARBA00023015"/>
    </source>
</evidence>
<dbReference type="AlphaFoldDB" id="A0A6L5YZ03"/>
<keyword evidence="2" id="KW-0238">DNA-binding</keyword>
<evidence type="ECO:0000256" key="3">
    <source>
        <dbReference type="ARBA" id="ARBA00023163"/>
    </source>
</evidence>
<keyword evidence="6" id="KW-1185">Reference proteome</keyword>
<dbReference type="PROSITE" id="PS50949">
    <property type="entry name" value="HTH_GNTR"/>
    <property type="match status" value="1"/>
</dbReference>
<gene>
    <name evidence="5" type="ORF">GE300_07730</name>
</gene>